<feature type="compositionally biased region" description="Low complexity" evidence="3">
    <location>
        <begin position="822"/>
        <end position="843"/>
    </location>
</feature>
<dbReference type="Gene3D" id="3.90.70.10">
    <property type="entry name" value="Cysteine proteinases"/>
    <property type="match status" value="1"/>
</dbReference>
<feature type="region of interest" description="Disordered" evidence="3">
    <location>
        <begin position="515"/>
        <end position="535"/>
    </location>
</feature>
<reference evidence="5" key="1">
    <citation type="submission" date="2020-03" db="EMBL/GenBank/DDBJ databases">
        <authorList>
            <person name="He L."/>
        </authorList>
    </citation>
    <scope>NUCLEOTIDE SEQUENCE</scope>
    <source>
        <strain evidence="5">CkLH20</strain>
    </source>
</reference>
<evidence type="ECO:0000259" key="4">
    <source>
        <dbReference type="PROSITE" id="PS50235"/>
    </source>
</evidence>
<keyword evidence="1" id="KW-0833">Ubl conjugation pathway</keyword>
<gene>
    <name evidence="5" type="ORF">CkaCkLH20_06026</name>
</gene>
<evidence type="ECO:0000256" key="1">
    <source>
        <dbReference type="RuleBase" id="RU366025"/>
    </source>
</evidence>
<feature type="domain" description="USP" evidence="4">
    <location>
        <begin position="381"/>
        <end position="957"/>
    </location>
</feature>
<dbReference type="AlphaFoldDB" id="A0A9P6I578"/>
<dbReference type="InterPro" id="IPR001394">
    <property type="entry name" value="Peptidase_C19_UCH"/>
</dbReference>
<dbReference type="PANTHER" id="PTHR24006">
    <property type="entry name" value="UBIQUITIN CARBOXYL-TERMINAL HYDROLASE"/>
    <property type="match status" value="1"/>
</dbReference>
<dbReference type="PROSITE" id="PS00973">
    <property type="entry name" value="USP_2"/>
    <property type="match status" value="1"/>
</dbReference>
<dbReference type="GeneID" id="62161817"/>
<dbReference type="CDD" id="cd02662">
    <property type="entry name" value="Peptidase_C19F"/>
    <property type="match status" value="1"/>
</dbReference>
<keyword evidence="1 5" id="KW-0378">Hydrolase</keyword>
<comment type="similarity">
    <text evidence="1">Belongs to the peptidase C19 family.</text>
</comment>
<accession>A0A9P6I578</accession>
<dbReference type="GO" id="GO:0006508">
    <property type="term" value="P:proteolysis"/>
    <property type="evidence" value="ECO:0007669"/>
    <property type="project" value="UniProtKB-KW"/>
</dbReference>
<dbReference type="InterPro" id="IPR038765">
    <property type="entry name" value="Papain-like_cys_pep_sf"/>
</dbReference>
<protein>
    <recommendedName>
        <fullName evidence="1">Ubiquitin carboxyl-terminal hydrolase</fullName>
        <ecNumber evidence="1">3.4.19.12</ecNumber>
    </recommendedName>
</protein>
<dbReference type="PROSITE" id="PS00972">
    <property type="entry name" value="USP_1"/>
    <property type="match status" value="1"/>
</dbReference>
<dbReference type="SUPFAM" id="SSF54001">
    <property type="entry name" value="Cysteine proteinases"/>
    <property type="match status" value="1"/>
</dbReference>
<keyword evidence="2" id="KW-0175">Coiled coil</keyword>
<dbReference type="Proteomes" id="UP000781932">
    <property type="component" value="Unassembled WGS sequence"/>
</dbReference>
<dbReference type="EC" id="3.4.19.12" evidence="1"/>
<organism evidence="5 6">
    <name type="scientific">Colletotrichum karsti</name>
    <dbReference type="NCBI Taxonomy" id="1095194"/>
    <lineage>
        <taxon>Eukaryota</taxon>
        <taxon>Fungi</taxon>
        <taxon>Dikarya</taxon>
        <taxon>Ascomycota</taxon>
        <taxon>Pezizomycotina</taxon>
        <taxon>Sordariomycetes</taxon>
        <taxon>Hypocreomycetidae</taxon>
        <taxon>Glomerellales</taxon>
        <taxon>Glomerellaceae</taxon>
        <taxon>Colletotrichum</taxon>
        <taxon>Colletotrichum boninense species complex</taxon>
    </lineage>
</organism>
<dbReference type="EMBL" id="JAATWM020000017">
    <property type="protein sequence ID" value="KAF9876618.1"/>
    <property type="molecule type" value="Genomic_DNA"/>
</dbReference>
<name>A0A9P6I578_9PEZI</name>
<proteinExistence type="inferred from homology"/>
<feature type="region of interest" description="Disordered" evidence="3">
    <location>
        <begin position="313"/>
        <end position="334"/>
    </location>
</feature>
<sequence length="961" mass="106998">MPAPSRSPSRLPPELIWHIIENLLPSNTLAILPPSSSATKTLLSFTLVSHSTNPIATRLLRQRCMHIDSSRRLSQVLLTLLAAPRPATLPPVFSLKCITSLYLGPFGRSLDDKSVALWIRELFCEVCATLRRLVIDWPWQSLDPFEDHLDILPTLRDGIGRLAGLEKLVLLRAFPALPPHVDSPACFWYACRDIRRLVLFGVPMGLGEFWKELAGFPKLEQVVFVRSLSLEGTNIKKELCASDQSALDGKVLFSTPVRIVLADVENEMPEVVTDRWAEYDPAGLVRVEKYYIPTSFYGDDDINTALQHPDRRALPRISPNPTPSSQLIPNIPTPDMPDKNLTTISYAAGASLAAIALVYVFAPTFTIDETSTSSSRRKGVVGLRNAANDCFINSTLQALAGLGELRIYLIRETHRRNIDDDGVYSQLVQPPGKNWPDWKIEGMQRGLVTQGLKDMLDSLNERPIYKKSISAIDFVRVLETAFRQRISRQQQDAQEFLQIVAERLKDEYHAGERAREHARLAASAGASVNGEPNGDAVQQKLENLNLTNGHSDESTSALPTPTVPKIQTNGIHISADEDEGFPMEGRYESQSECQTCGYKTKPREETFYMLTLNVPQTSSTTLSACFDEIFKTEMIDDFKCERCRLIHGEESLKKDLAKAKNESEKQALEEAIRKLRVAIDGDPEHVPDDILLPDISTAPKRRIARSTRLTSFPRILAVHLSRSIYDTTSTKNSAKVAFPERLPLGGLRDRRNYKLLGLVTHKGSHHSGHYESFRRQNTYAPYSNQNTFQPSGIYSKTASPAATPQPSTPQLGASPAVSTPDLLTPSSETNSSTPSLSSSSNGSPRDRIKKRLSTTSAPRDRQKEPDSGSIRSVKSLTASAKSTVSKISQRVNGNSTPGSSPPRSTPMAVAPRPPVHKRKKQATDRWWRISDEKVREAKTSDVLDLRREVYLLFYELERDSP</sequence>
<dbReference type="InterPro" id="IPR018200">
    <property type="entry name" value="USP_CS"/>
</dbReference>
<evidence type="ECO:0000256" key="2">
    <source>
        <dbReference type="SAM" id="Coils"/>
    </source>
</evidence>
<feature type="compositionally biased region" description="Polar residues" evidence="3">
    <location>
        <begin position="781"/>
        <end position="796"/>
    </location>
</feature>
<feature type="coiled-coil region" evidence="2">
    <location>
        <begin position="649"/>
        <end position="678"/>
    </location>
</feature>
<dbReference type="PANTHER" id="PTHR24006:SF904">
    <property type="entry name" value="UBIQUITIN CARBOXYL-TERMINAL HYDROLASE 16"/>
    <property type="match status" value="1"/>
</dbReference>
<dbReference type="InterPro" id="IPR050164">
    <property type="entry name" value="Peptidase_C19"/>
</dbReference>
<dbReference type="RefSeq" id="XP_038746079.1">
    <property type="nucleotide sequence ID" value="XM_038888743.1"/>
</dbReference>
<comment type="catalytic activity">
    <reaction evidence="1">
        <text>Thiol-dependent hydrolysis of ester, thioester, amide, peptide and isopeptide bonds formed by the C-terminal Gly of ubiquitin (a 76-residue protein attached to proteins as an intracellular targeting signal).</text>
        <dbReference type="EC" id="3.4.19.12"/>
    </reaction>
</comment>
<feature type="region of interest" description="Disordered" evidence="3">
    <location>
        <begin position="547"/>
        <end position="570"/>
    </location>
</feature>
<keyword evidence="1" id="KW-0645">Protease</keyword>
<evidence type="ECO:0000313" key="6">
    <source>
        <dbReference type="Proteomes" id="UP000781932"/>
    </source>
</evidence>
<dbReference type="OrthoDB" id="2248014at2759"/>
<feature type="compositionally biased region" description="Low complexity" evidence="3">
    <location>
        <begin position="797"/>
        <end position="810"/>
    </location>
</feature>
<dbReference type="InterPro" id="IPR028889">
    <property type="entry name" value="USP"/>
</dbReference>
<dbReference type="PROSITE" id="PS50235">
    <property type="entry name" value="USP_3"/>
    <property type="match status" value="1"/>
</dbReference>
<feature type="region of interest" description="Disordered" evidence="3">
    <location>
        <begin position="781"/>
        <end position="924"/>
    </location>
</feature>
<keyword evidence="6" id="KW-1185">Reference proteome</keyword>
<reference evidence="5" key="2">
    <citation type="submission" date="2020-11" db="EMBL/GenBank/DDBJ databases">
        <title>Whole genome sequencing of Colletotrichum sp.</title>
        <authorList>
            <person name="Li H."/>
        </authorList>
    </citation>
    <scope>NUCLEOTIDE SEQUENCE</scope>
    <source>
        <strain evidence="5">CkLH20</strain>
    </source>
</reference>
<dbReference type="GO" id="GO:0005829">
    <property type="term" value="C:cytosol"/>
    <property type="evidence" value="ECO:0007669"/>
    <property type="project" value="TreeGrafter"/>
</dbReference>
<keyword evidence="1" id="KW-0788">Thiol protease</keyword>
<feature type="compositionally biased region" description="Polar residues" evidence="3">
    <location>
        <begin position="869"/>
        <end position="891"/>
    </location>
</feature>
<dbReference type="GO" id="GO:0004843">
    <property type="term" value="F:cysteine-type deubiquitinase activity"/>
    <property type="evidence" value="ECO:0007669"/>
    <property type="project" value="UniProtKB-UniRule"/>
</dbReference>
<dbReference type="GO" id="GO:0016579">
    <property type="term" value="P:protein deubiquitination"/>
    <property type="evidence" value="ECO:0007669"/>
    <property type="project" value="InterPro"/>
</dbReference>
<comment type="caution">
    <text evidence="5">The sequence shown here is derived from an EMBL/GenBank/DDBJ whole genome shotgun (WGS) entry which is preliminary data.</text>
</comment>
<evidence type="ECO:0000313" key="5">
    <source>
        <dbReference type="EMBL" id="KAF9876618.1"/>
    </source>
</evidence>
<evidence type="ECO:0000256" key="3">
    <source>
        <dbReference type="SAM" id="MobiDB-lite"/>
    </source>
</evidence>
<dbReference type="GO" id="GO:0005634">
    <property type="term" value="C:nucleus"/>
    <property type="evidence" value="ECO:0007669"/>
    <property type="project" value="TreeGrafter"/>
</dbReference>
<dbReference type="Pfam" id="PF00443">
    <property type="entry name" value="UCH"/>
    <property type="match status" value="1"/>
</dbReference>